<keyword evidence="2" id="KW-1185">Reference proteome</keyword>
<sequence length="97" mass="10339">MGIQFHTSLGSSCFSKDEDSCFCGKYLLRFLDEEVAVRVVGGPSGGGIIRGILTKINLKSGIFIVESFENGVHHICCKSVSSIEQSPFPNGDANAPS</sequence>
<dbReference type="GeneID" id="96738216"/>
<evidence type="ECO:0000313" key="1">
    <source>
        <dbReference type="EMBL" id="ART75833.1"/>
    </source>
</evidence>
<gene>
    <name evidence="1" type="ORF">B4U37_07225</name>
</gene>
<name>A0ABN4ZC09_9BACI</name>
<dbReference type="RefSeq" id="WP_088017684.1">
    <property type="nucleotide sequence ID" value="NZ_CP020880.1"/>
</dbReference>
<dbReference type="Proteomes" id="UP000195573">
    <property type="component" value="Chromosome"/>
</dbReference>
<organism evidence="1 2">
    <name type="scientific">Sutcliffiella horikoshii</name>
    <dbReference type="NCBI Taxonomy" id="79883"/>
    <lineage>
        <taxon>Bacteria</taxon>
        <taxon>Bacillati</taxon>
        <taxon>Bacillota</taxon>
        <taxon>Bacilli</taxon>
        <taxon>Bacillales</taxon>
        <taxon>Bacillaceae</taxon>
        <taxon>Sutcliffiella</taxon>
    </lineage>
</organism>
<dbReference type="EMBL" id="CP020880">
    <property type="protein sequence ID" value="ART75833.1"/>
    <property type="molecule type" value="Genomic_DNA"/>
</dbReference>
<protein>
    <submittedName>
        <fullName evidence="1">Uncharacterized protein</fullName>
    </submittedName>
</protein>
<accession>A0ABN4ZC09</accession>
<proteinExistence type="predicted"/>
<reference evidence="1 2" key="1">
    <citation type="submission" date="2017-04" db="EMBL/GenBank/DDBJ databases">
        <title>Complete Genome Sequence of the Bacillus horikoshii 20a strain from Cuatro Cienegas, Coahuila, Mexico.</title>
        <authorList>
            <person name="Zarza E."/>
            <person name="Alcaraz L.D."/>
            <person name="Aguilar-Salinas B."/>
            <person name="Islas A."/>
            <person name="Olmedo-Alvarez G."/>
        </authorList>
    </citation>
    <scope>NUCLEOTIDE SEQUENCE [LARGE SCALE GENOMIC DNA]</scope>
    <source>
        <strain evidence="1 2">20a</strain>
    </source>
</reference>
<evidence type="ECO:0000313" key="2">
    <source>
        <dbReference type="Proteomes" id="UP000195573"/>
    </source>
</evidence>